<evidence type="ECO:0000259" key="6">
    <source>
        <dbReference type="SMART" id="SM00226"/>
    </source>
</evidence>
<gene>
    <name evidence="7" type="ORF">IFO71_05945</name>
</gene>
<dbReference type="Pfam" id="PF01451">
    <property type="entry name" value="LMWPc"/>
    <property type="match status" value="1"/>
</dbReference>
<protein>
    <recommendedName>
        <fullName evidence="2">protein-tyrosine-phosphatase</fullName>
        <ecNumber evidence="2">3.1.3.48</ecNumber>
    </recommendedName>
</protein>
<evidence type="ECO:0000256" key="4">
    <source>
        <dbReference type="ARBA" id="ARBA00022912"/>
    </source>
</evidence>
<dbReference type="EMBL" id="JACYTR010000008">
    <property type="protein sequence ID" value="MBD8525282.1"/>
    <property type="molecule type" value="Genomic_DNA"/>
</dbReference>
<reference evidence="7 8" key="1">
    <citation type="submission" date="2020-09" db="EMBL/GenBank/DDBJ databases">
        <title>Pseudoxanthomonas sp. CAU 1598 isolated from sand of Yaerae Beach.</title>
        <authorList>
            <person name="Kim W."/>
        </authorList>
    </citation>
    <scope>NUCLEOTIDE SEQUENCE [LARGE SCALE GENOMIC DNA]</scope>
    <source>
        <strain evidence="7 8">CAU 1598</strain>
    </source>
</reference>
<dbReference type="SUPFAM" id="SSF52788">
    <property type="entry name" value="Phosphotyrosine protein phosphatases I"/>
    <property type="match status" value="1"/>
</dbReference>
<name>A0AAW3ZJE2_9GAMM</name>
<evidence type="ECO:0000313" key="7">
    <source>
        <dbReference type="EMBL" id="MBD8525282.1"/>
    </source>
</evidence>
<keyword evidence="4" id="KW-0904">Protein phosphatase</keyword>
<dbReference type="PANTHER" id="PTHR11717:SF7">
    <property type="entry name" value="LOW MOLECULAR WEIGHT PHOSPHOTYROSINE PROTEIN PHOSPHATASE"/>
    <property type="match status" value="1"/>
</dbReference>
<keyword evidence="8" id="KW-1185">Reference proteome</keyword>
<comment type="caution">
    <text evidence="7">The sequence shown here is derived from an EMBL/GenBank/DDBJ whole genome shotgun (WGS) entry which is preliminary data.</text>
</comment>
<dbReference type="Gene3D" id="3.40.50.2300">
    <property type="match status" value="1"/>
</dbReference>
<dbReference type="Proteomes" id="UP000613768">
    <property type="component" value="Unassembled WGS sequence"/>
</dbReference>
<dbReference type="PRINTS" id="PR00719">
    <property type="entry name" value="LMWPTPASE"/>
</dbReference>
<proteinExistence type="inferred from homology"/>
<evidence type="ECO:0000256" key="2">
    <source>
        <dbReference type="ARBA" id="ARBA00013064"/>
    </source>
</evidence>
<evidence type="ECO:0000256" key="5">
    <source>
        <dbReference type="PIRSR" id="PIRSR617867-1"/>
    </source>
</evidence>
<feature type="active site" description="Nucleophile" evidence="5">
    <location>
        <position position="9"/>
    </location>
</feature>
<evidence type="ECO:0000313" key="8">
    <source>
        <dbReference type="Proteomes" id="UP000613768"/>
    </source>
</evidence>
<dbReference type="InterPro" id="IPR023485">
    <property type="entry name" value="Ptyr_pPase"/>
</dbReference>
<dbReference type="SMART" id="SM00226">
    <property type="entry name" value="LMWPc"/>
    <property type="match status" value="1"/>
</dbReference>
<organism evidence="7 8">
    <name type="scientific">Pseudomarimonas arenosa</name>
    <dbReference type="NCBI Taxonomy" id="2774145"/>
    <lineage>
        <taxon>Bacteria</taxon>
        <taxon>Pseudomonadati</taxon>
        <taxon>Pseudomonadota</taxon>
        <taxon>Gammaproteobacteria</taxon>
        <taxon>Lysobacterales</taxon>
        <taxon>Lysobacteraceae</taxon>
        <taxon>Pseudomarimonas</taxon>
    </lineage>
</organism>
<dbReference type="GO" id="GO:0004725">
    <property type="term" value="F:protein tyrosine phosphatase activity"/>
    <property type="evidence" value="ECO:0007669"/>
    <property type="project" value="UniProtKB-EC"/>
</dbReference>
<dbReference type="PANTHER" id="PTHR11717">
    <property type="entry name" value="LOW MOLECULAR WEIGHT PROTEIN TYROSINE PHOSPHATASE"/>
    <property type="match status" value="1"/>
</dbReference>
<feature type="active site" evidence="5">
    <location>
        <position position="15"/>
    </location>
</feature>
<evidence type="ECO:0000256" key="1">
    <source>
        <dbReference type="ARBA" id="ARBA00011063"/>
    </source>
</evidence>
<feature type="active site" description="Proton donor" evidence="5">
    <location>
        <position position="123"/>
    </location>
</feature>
<comment type="similarity">
    <text evidence="1">Belongs to the low molecular weight phosphotyrosine protein phosphatase family.</text>
</comment>
<keyword evidence="3" id="KW-0378">Hydrolase</keyword>
<feature type="domain" description="Phosphotyrosine protein phosphatase I" evidence="6">
    <location>
        <begin position="3"/>
        <end position="149"/>
    </location>
</feature>
<dbReference type="EC" id="3.1.3.48" evidence="2"/>
<accession>A0AAW3ZJE2</accession>
<dbReference type="AlphaFoldDB" id="A0AAW3ZJE2"/>
<evidence type="ECO:0000256" key="3">
    <source>
        <dbReference type="ARBA" id="ARBA00022801"/>
    </source>
</evidence>
<sequence length="154" mass="16922">MPRRVLLVCTGNICRSPLAEGILRHHSQAAGLNIEFDSAGTHSYHVGEPPDARAIQAARARGVNIEQLRARRIEAEDFARFDCILVADHANLQALQARLGPVSQTAQLLLAKAGIDPRGEVPDPYYASLREFEACFDLLDRAARKLLSSWLNPA</sequence>
<dbReference type="CDD" id="cd16343">
    <property type="entry name" value="LMWPTP"/>
    <property type="match status" value="1"/>
</dbReference>
<dbReference type="InterPro" id="IPR017867">
    <property type="entry name" value="Tyr_phospatase_low_mol_wt"/>
</dbReference>
<dbReference type="InterPro" id="IPR050438">
    <property type="entry name" value="LMW_PTPase"/>
</dbReference>
<dbReference type="InterPro" id="IPR036196">
    <property type="entry name" value="Ptyr_pPase_sf"/>
</dbReference>